<dbReference type="Proteomes" id="UP000199012">
    <property type="component" value="Unassembled WGS sequence"/>
</dbReference>
<dbReference type="AlphaFoldDB" id="A0A1I1AR33"/>
<evidence type="ECO:0008006" key="4">
    <source>
        <dbReference type="Google" id="ProtNLM"/>
    </source>
</evidence>
<keyword evidence="1" id="KW-1133">Transmembrane helix</keyword>
<accession>A0A1I1AR33</accession>
<proteinExistence type="predicted"/>
<protein>
    <recommendedName>
        <fullName evidence="4">PH domain-containing protein</fullName>
    </recommendedName>
</protein>
<feature type="transmembrane region" description="Helical" evidence="1">
    <location>
        <begin position="24"/>
        <end position="43"/>
    </location>
</feature>
<evidence type="ECO:0000313" key="3">
    <source>
        <dbReference type="Proteomes" id="UP000199012"/>
    </source>
</evidence>
<dbReference type="RefSeq" id="WP_175499594.1">
    <property type="nucleotide sequence ID" value="NZ_BONM01000033.1"/>
</dbReference>
<gene>
    <name evidence="2" type="ORF">SAMN05421867_1203</name>
</gene>
<evidence type="ECO:0000256" key="1">
    <source>
        <dbReference type="SAM" id="Phobius"/>
    </source>
</evidence>
<keyword evidence="3" id="KW-1185">Reference proteome</keyword>
<sequence>MGWGARGTAQASEVLATRPRAPRLWWLVVIFVVQTASWLLQALAEGGTLRWLLVVVCGLGAVVTGAAQRGAPPALLRLTDDEVRLEKRWRRPLVVRREDVTDVRGDVVGRLTWSHATLVESADATLTLKDLDQPPSVLVPRLREWAGLATDPG</sequence>
<evidence type="ECO:0000313" key="2">
    <source>
        <dbReference type="EMBL" id="SFB38938.1"/>
    </source>
</evidence>
<keyword evidence="1" id="KW-0812">Transmembrane</keyword>
<reference evidence="2 3" key="1">
    <citation type="submission" date="2016-10" db="EMBL/GenBank/DDBJ databases">
        <authorList>
            <person name="de Groot N.N."/>
        </authorList>
    </citation>
    <scope>NUCLEOTIDE SEQUENCE [LARGE SCALE GENOMIC DNA]</scope>
    <source>
        <strain evidence="2 3">CGMCC 4.6945</strain>
    </source>
</reference>
<organism evidence="2 3">
    <name type="scientific">Cellulomonas marina</name>
    <dbReference type="NCBI Taxonomy" id="988821"/>
    <lineage>
        <taxon>Bacteria</taxon>
        <taxon>Bacillati</taxon>
        <taxon>Actinomycetota</taxon>
        <taxon>Actinomycetes</taxon>
        <taxon>Micrococcales</taxon>
        <taxon>Cellulomonadaceae</taxon>
        <taxon>Cellulomonas</taxon>
    </lineage>
</organism>
<feature type="transmembrane region" description="Helical" evidence="1">
    <location>
        <begin position="49"/>
        <end position="67"/>
    </location>
</feature>
<dbReference type="EMBL" id="FOKA01000020">
    <property type="protein sequence ID" value="SFB38938.1"/>
    <property type="molecule type" value="Genomic_DNA"/>
</dbReference>
<keyword evidence="1" id="KW-0472">Membrane</keyword>
<dbReference type="STRING" id="988821.SAMN05421867_1203"/>
<name>A0A1I1AR33_9CELL</name>